<dbReference type="InterPro" id="IPR011611">
    <property type="entry name" value="PfkB_dom"/>
</dbReference>
<dbReference type="OrthoDB" id="9801219at2"/>
<dbReference type="SUPFAM" id="SSF53613">
    <property type="entry name" value="Ribokinase-like"/>
    <property type="match status" value="1"/>
</dbReference>
<accession>A0A4Q7L675</accession>
<name>A0A4Q7L675_9PSEU</name>
<dbReference type="EMBL" id="SGWQ01000001">
    <property type="protein sequence ID" value="RZS44837.1"/>
    <property type="molecule type" value="Genomic_DNA"/>
</dbReference>
<reference evidence="8 9" key="1">
    <citation type="submission" date="2019-02" db="EMBL/GenBank/DDBJ databases">
        <title>Genomic Encyclopedia of Type Strains, Phase IV (KMG-IV): sequencing the most valuable type-strain genomes for metagenomic binning, comparative biology and taxonomic classification.</title>
        <authorList>
            <person name="Goeker M."/>
        </authorList>
    </citation>
    <scope>NUCLEOTIDE SEQUENCE [LARGE SCALE GENOMIC DNA]</scope>
    <source>
        <strain evidence="8 9">DSM 101727</strain>
    </source>
</reference>
<comment type="caution">
    <text evidence="8">The sequence shown here is derived from an EMBL/GenBank/DDBJ whole genome shotgun (WGS) entry which is preliminary data.</text>
</comment>
<comment type="similarity">
    <text evidence="1">Belongs to the carbohydrate kinase PfkB family.</text>
</comment>
<evidence type="ECO:0000256" key="1">
    <source>
        <dbReference type="ARBA" id="ARBA00010688"/>
    </source>
</evidence>
<dbReference type="Proteomes" id="UP000294257">
    <property type="component" value="Unassembled WGS sequence"/>
</dbReference>
<evidence type="ECO:0000256" key="6">
    <source>
        <dbReference type="PIRNR" id="PIRNR000535"/>
    </source>
</evidence>
<organism evidence="8 9">
    <name type="scientific">Herbihabitans rhizosphaerae</name>
    <dbReference type="NCBI Taxonomy" id="1872711"/>
    <lineage>
        <taxon>Bacteria</taxon>
        <taxon>Bacillati</taxon>
        <taxon>Actinomycetota</taxon>
        <taxon>Actinomycetes</taxon>
        <taxon>Pseudonocardiales</taxon>
        <taxon>Pseudonocardiaceae</taxon>
        <taxon>Herbihabitans</taxon>
    </lineage>
</organism>
<dbReference type="GO" id="GO:0005524">
    <property type="term" value="F:ATP binding"/>
    <property type="evidence" value="ECO:0007669"/>
    <property type="project" value="UniProtKB-KW"/>
</dbReference>
<evidence type="ECO:0000313" key="9">
    <source>
        <dbReference type="Proteomes" id="UP000294257"/>
    </source>
</evidence>
<keyword evidence="5" id="KW-0067">ATP-binding</keyword>
<dbReference type="PANTHER" id="PTHR46566">
    <property type="entry name" value="1-PHOSPHOFRUCTOKINASE-RELATED"/>
    <property type="match status" value="1"/>
</dbReference>
<evidence type="ECO:0000259" key="7">
    <source>
        <dbReference type="Pfam" id="PF00294"/>
    </source>
</evidence>
<proteinExistence type="inferred from homology"/>
<gene>
    <name evidence="8" type="ORF">EV193_101717</name>
</gene>
<evidence type="ECO:0000256" key="3">
    <source>
        <dbReference type="ARBA" id="ARBA00022741"/>
    </source>
</evidence>
<keyword evidence="9" id="KW-1185">Reference proteome</keyword>
<sequence>MILTVTLNLALDVTYEVPRLVPHHSHRVNAVHARAGGKGINVARVLRRLGETAVVTGFAGGATGSAVRADLVEVIDALVPVAGETRRTVAVVSTADGDATVLNEPGPVVSPEEWAAFLTRYAQLLADADVVVLSGSLPPGLAGDAYAVLVRLAREHGVLSIVDTSGDPLRAAVAARPDLVKPNAVELFEVTGETDHLAAAGALRTAGAGAVAASLGGNGLLLSTVDGSWLARVPEPLRGNPTGAGDACVAALAAGLRRGEAWPDVLAEATAVSAAAVLAPVAGEIDVEARRGIRPTVHLEELSAAHTDS</sequence>
<dbReference type="AlphaFoldDB" id="A0A4Q7L675"/>
<dbReference type="RefSeq" id="WP_130342468.1">
    <property type="nucleotide sequence ID" value="NZ_SGWQ01000001.1"/>
</dbReference>
<evidence type="ECO:0000313" key="8">
    <source>
        <dbReference type="EMBL" id="RZS44837.1"/>
    </source>
</evidence>
<feature type="domain" description="Carbohydrate kinase PfkB" evidence="7">
    <location>
        <begin position="12"/>
        <end position="281"/>
    </location>
</feature>
<dbReference type="NCBIfam" id="TIGR03168">
    <property type="entry name" value="1-PFK"/>
    <property type="match status" value="1"/>
</dbReference>
<protein>
    <submittedName>
        <fullName evidence="8">Tagatose 6-phosphate kinase</fullName>
    </submittedName>
</protein>
<keyword evidence="2 6" id="KW-0808">Transferase</keyword>
<evidence type="ECO:0000256" key="2">
    <source>
        <dbReference type="ARBA" id="ARBA00022679"/>
    </source>
</evidence>
<evidence type="ECO:0000256" key="5">
    <source>
        <dbReference type="ARBA" id="ARBA00022840"/>
    </source>
</evidence>
<dbReference type="CDD" id="cd01164">
    <property type="entry name" value="FruK_PfkB_like"/>
    <property type="match status" value="1"/>
</dbReference>
<dbReference type="InterPro" id="IPR017583">
    <property type="entry name" value="Tagatose/fructose_Pkinase"/>
</dbReference>
<keyword evidence="4 8" id="KW-0418">Kinase</keyword>
<evidence type="ECO:0000256" key="4">
    <source>
        <dbReference type="ARBA" id="ARBA00022777"/>
    </source>
</evidence>
<dbReference type="GO" id="GO:0008443">
    <property type="term" value="F:phosphofructokinase activity"/>
    <property type="evidence" value="ECO:0007669"/>
    <property type="project" value="TreeGrafter"/>
</dbReference>
<dbReference type="Pfam" id="PF00294">
    <property type="entry name" value="PfkB"/>
    <property type="match status" value="1"/>
</dbReference>
<dbReference type="PANTHER" id="PTHR46566:SF5">
    <property type="entry name" value="1-PHOSPHOFRUCTOKINASE"/>
    <property type="match status" value="1"/>
</dbReference>
<dbReference type="InterPro" id="IPR029056">
    <property type="entry name" value="Ribokinase-like"/>
</dbReference>
<keyword evidence="3" id="KW-0547">Nucleotide-binding</keyword>
<dbReference type="PROSITE" id="PS00584">
    <property type="entry name" value="PFKB_KINASES_2"/>
    <property type="match status" value="1"/>
</dbReference>
<dbReference type="PIRSF" id="PIRSF000535">
    <property type="entry name" value="1PFK/6PFK/LacC"/>
    <property type="match status" value="1"/>
</dbReference>
<dbReference type="InterPro" id="IPR002173">
    <property type="entry name" value="Carboh/pur_kinase_PfkB_CS"/>
</dbReference>
<dbReference type="Gene3D" id="3.40.1190.20">
    <property type="match status" value="1"/>
</dbReference>
<dbReference type="PROSITE" id="PS00583">
    <property type="entry name" value="PFKB_KINASES_1"/>
    <property type="match status" value="1"/>
</dbReference>
<dbReference type="GO" id="GO:0005829">
    <property type="term" value="C:cytosol"/>
    <property type="evidence" value="ECO:0007669"/>
    <property type="project" value="TreeGrafter"/>
</dbReference>